<sequence>MFNQQKKAAVKQVKKEQTKDYAVTILTSGCHFAGKMFCRGSTRVGGKVEGEIISEGLLILEEEAVVNANINCDEIVLQGRITGIIRAKTRVEMSRTCTFSGDVITPCLVIEEGAQFSGRSTMDGANAEISDKQGKLIDEVKAPKVDDLSSDSVPEVSVKSPQVAAEAQ</sequence>
<dbReference type="PANTHER" id="PTHR35024:SF4">
    <property type="entry name" value="POLYMER-FORMING CYTOSKELETAL PROTEIN"/>
    <property type="match status" value="1"/>
</dbReference>
<proteinExistence type="inferred from homology"/>
<evidence type="ECO:0000313" key="4">
    <source>
        <dbReference type="Proteomes" id="UP000192907"/>
    </source>
</evidence>
<dbReference type="OrthoDB" id="5294260at2"/>
<dbReference type="InterPro" id="IPR007607">
    <property type="entry name" value="BacA/B"/>
</dbReference>
<evidence type="ECO:0000256" key="2">
    <source>
        <dbReference type="SAM" id="MobiDB-lite"/>
    </source>
</evidence>
<protein>
    <submittedName>
        <fullName evidence="3">Polymer-forming protein</fullName>
    </submittedName>
</protein>
<evidence type="ECO:0000256" key="1">
    <source>
        <dbReference type="ARBA" id="ARBA00044755"/>
    </source>
</evidence>
<dbReference type="Proteomes" id="UP000192907">
    <property type="component" value="Unassembled WGS sequence"/>
</dbReference>
<dbReference type="STRING" id="1513793.SAMN06296036_101118"/>
<evidence type="ECO:0000313" key="3">
    <source>
        <dbReference type="EMBL" id="SME88183.1"/>
    </source>
</evidence>
<dbReference type="Pfam" id="PF04519">
    <property type="entry name" value="Bactofilin"/>
    <property type="match status" value="1"/>
</dbReference>
<name>A0A1Y6B6R7_9BACT</name>
<dbReference type="AlphaFoldDB" id="A0A1Y6B6R7"/>
<reference evidence="4" key="1">
    <citation type="submission" date="2017-04" db="EMBL/GenBank/DDBJ databases">
        <authorList>
            <person name="Varghese N."/>
            <person name="Submissions S."/>
        </authorList>
    </citation>
    <scope>NUCLEOTIDE SEQUENCE [LARGE SCALE GENOMIC DNA]</scope>
    <source>
        <strain evidence="4">RKEM611</strain>
    </source>
</reference>
<dbReference type="RefSeq" id="WP_132314747.1">
    <property type="nucleotide sequence ID" value="NZ_FWZT01000001.1"/>
</dbReference>
<comment type="similarity">
    <text evidence="1">Belongs to the bactofilin family.</text>
</comment>
<feature type="region of interest" description="Disordered" evidence="2">
    <location>
        <begin position="146"/>
        <end position="168"/>
    </location>
</feature>
<dbReference type="PANTHER" id="PTHR35024">
    <property type="entry name" value="HYPOTHETICAL CYTOSOLIC PROTEIN"/>
    <property type="match status" value="1"/>
</dbReference>
<accession>A0A1Y6B6R7</accession>
<dbReference type="EMBL" id="FWZT01000001">
    <property type="protein sequence ID" value="SME88183.1"/>
    <property type="molecule type" value="Genomic_DNA"/>
</dbReference>
<organism evidence="3 4">
    <name type="scientific">Pseudobacteriovorax antillogorgiicola</name>
    <dbReference type="NCBI Taxonomy" id="1513793"/>
    <lineage>
        <taxon>Bacteria</taxon>
        <taxon>Pseudomonadati</taxon>
        <taxon>Bdellovibrionota</taxon>
        <taxon>Oligoflexia</taxon>
        <taxon>Oligoflexales</taxon>
        <taxon>Pseudobacteriovoracaceae</taxon>
        <taxon>Pseudobacteriovorax</taxon>
    </lineage>
</organism>
<keyword evidence="4" id="KW-1185">Reference proteome</keyword>
<gene>
    <name evidence="3" type="ORF">SAMN06296036_101118</name>
</gene>